<reference evidence="12" key="1">
    <citation type="submission" date="2021-02" db="EMBL/GenBank/DDBJ databases">
        <authorList>
            <person name="Dougan E. K."/>
            <person name="Rhodes N."/>
            <person name="Thang M."/>
            <person name="Chan C."/>
        </authorList>
    </citation>
    <scope>NUCLEOTIDE SEQUENCE</scope>
</reference>
<evidence type="ECO:0000256" key="11">
    <source>
        <dbReference type="SAM" id="Phobius"/>
    </source>
</evidence>
<dbReference type="SUPFAM" id="SSF103506">
    <property type="entry name" value="Mitochondrial carrier"/>
    <property type="match status" value="1"/>
</dbReference>
<dbReference type="Proteomes" id="UP000601435">
    <property type="component" value="Unassembled WGS sequence"/>
</dbReference>
<dbReference type="InterPro" id="IPR052217">
    <property type="entry name" value="Mito/Peroxisomal_Carrier"/>
</dbReference>
<dbReference type="EMBL" id="CAJNJA010016006">
    <property type="protein sequence ID" value="CAE7372524.1"/>
    <property type="molecule type" value="Genomic_DNA"/>
</dbReference>
<evidence type="ECO:0000256" key="5">
    <source>
        <dbReference type="ARBA" id="ARBA00022737"/>
    </source>
</evidence>
<feature type="transmembrane region" description="Helical" evidence="11">
    <location>
        <begin position="121"/>
        <end position="142"/>
    </location>
</feature>
<dbReference type="PROSITE" id="PS50920">
    <property type="entry name" value="SOLCAR"/>
    <property type="match status" value="2"/>
</dbReference>
<comment type="subcellular location">
    <subcellularLocation>
        <location evidence="1">Peroxisome membrane</location>
        <topology evidence="1">Multi-pass membrane protein</topology>
    </subcellularLocation>
</comment>
<accession>A0A812QBG3</accession>
<protein>
    <submittedName>
        <fullName evidence="12">SLC25A17 protein</fullName>
    </submittedName>
</protein>
<feature type="transmembrane region" description="Helical" evidence="11">
    <location>
        <begin position="41"/>
        <end position="64"/>
    </location>
</feature>
<comment type="caution">
    <text evidence="12">The sequence shown here is derived from an EMBL/GenBank/DDBJ whole genome shotgun (WGS) entry which is preliminary data.</text>
</comment>
<dbReference type="GO" id="GO:0051724">
    <property type="term" value="F:NAD transmembrane transporter activity"/>
    <property type="evidence" value="ECO:0007669"/>
    <property type="project" value="TreeGrafter"/>
</dbReference>
<dbReference type="GO" id="GO:0015230">
    <property type="term" value="F:FAD transmembrane transporter activity"/>
    <property type="evidence" value="ECO:0007669"/>
    <property type="project" value="TreeGrafter"/>
</dbReference>
<dbReference type="InterPro" id="IPR023395">
    <property type="entry name" value="MCP_dom_sf"/>
</dbReference>
<dbReference type="Pfam" id="PF00153">
    <property type="entry name" value="Mito_carr"/>
    <property type="match status" value="2"/>
</dbReference>
<evidence type="ECO:0000256" key="3">
    <source>
        <dbReference type="ARBA" id="ARBA00022448"/>
    </source>
</evidence>
<proteinExistence type="inferred from homology"/>
<evidence type="ECO:0000256" key="9">
    <source>
        <dbReference type="PROSITE-ProRule" id="PRU00282"/>
    </source>
</evidence>
<dbReference type="GO" id="GO:0044610">
    <property type="term" value="F:FMN transmembrane transporter activity"/>
    <property type="evidence" value="ECO:0007669"/>
    <property type="project" value="TreeGrafter"/>
</dbReference>
<keyword evidence="6 11" id="KW-1133">Transmembrane helix</keyword>
<dbReference type="GO" id="GO:0015228">
    <property type="term" value="F:coenzyme A transmembrane transporter activity"/>
    <property type="evidence" value="ECO:0007669"/>
    <property type="project" value="TreeGrafter"/>
</dbReference>
<evidence type="ECO:0000256" key="4">
    <source>
        <dbReference type="ARBA" id="ARBA00022692"/>
    </source>
</evidence>
<dbReference type="OrthoDB" id="444621at2759"/>
<organism evidence="12 13">
    <name type="scientific">Symbiodinium necroappetens</name>
    <dbReference type="NCBI Taxonomy" id="1628268"/>
    <lineage>
        <taxon>Eukaryota</taxon>
        <taxon>Sar</taxon>
        <taxon>Alveolata</taxon>
        <taxon>Dinophyceae</taxon>
        <taxon>Suessiales</taxon>
        <taxon>Symbiodiniaceae</taxon>
        <taxon>Symbiodinium</taxon>
    </lineage>
</organism>
<dbReference type="GO" id="GO:0005347">
    <property type="term" value="F:ATP transmembrane transporter activity"/>
    <property type="evidence" value="ECO:0007669"/>
    <property type="project" value="TreeGrafter"/>
</dbReference>
<evidence type="ECO:0000256" key="8">
    <source>
        <dbReference type="ARBA" id="ARBA00023140"/>
    </source>
</evidence>
<evidence type="ECO:0000256" key="1">
    <source>
        <dbReference type="ARBA" id="ARBA00004585"/>
    </source>
</evidence>
<dbReference type="GO" id="GO:0080122">
    <property type="term" value="F:AMP transmembrane transporter activity"/>
    <property type="evidence" value="ECO:0007669"/>
    <property type="project" value="TreeGrafter"/>
</dbReference>
<keyword evidence="7 9" id="KW-0472">Membrane</keyword>
<keyword evidence="8" id="KW-0576">Peroxisome</keyword>
<evidence type="ECO:0000256" key="10">
    <source>
        <dbReference type="RuleBase" id="RU000488"/>
    </source>
</evidence>
<dbReference type="GO" id="GO:0015217">
    <property type="term" value="F:ADP transmembrane transporter activity"/>
    <property type="evidence" value="ECO:0007669"/>
    <property type="project" value="TreeGrafter"/>
</dbReference>
<evidence type="ECO:0000256" key="7">
    <source>
        <dbReference type="ARBA" id="ARBA00023136"/>
    </source>
</evidence>
<keyword evidence="4 9" id="KW-0812">Transmembrane</keyword>
<comment type="similarity">
    <text evidence="2 10">Belongs to the mitochondrial carrier (TC 2.A.29) family.</text>
</comment>
<gene>
    <name evidence="12" type="primary">SLC25A17</name>
    <name evidence="12" type="ORF">SNEC2469_LOCUS10015</name>
</gene>
<dbReference type="Gene3D" id="1.50.40.10">
    <property type="entry name" value="Mitochondrial carrier domain"/>
    <property type="match status" value="1"/>
</dbReference>
<feature type="repeat" description="Solcar" evidence="9">
    <location>
        <begin position="1"/>
        <end position="70"/>
    </location>
</feature>
<keyword evidence="5" id="KW-0677">Repeat</keyword>
<feature type="transmembrane region" description="Helical" evidence="11">
    <location>
        <begin position="154"/>
        <end position="174"/>
    </location>
</feature>
<evidence type="ECO:0000256" key="2">
    <source>
        <dbReference type="ARBA" id="ARBA00006375"/>
    </source>
</evidence>
<evidence type="ECO:0000256" key="6">
    <source>
        <dbReference type="ARBA" id="ARBA00022989"/>
    </source>
</evidence>
<dbReference type="GO" id="GO:0005778">
    <property type="term" value="C:peroxisomal membrane"/>
    <property type="evidence" value="ECO:0007669"/>
    <property type="project" value="UniProtKB-SubCell"/>
</dbReference>
<keyword evidence="13" id="KW-1185">Reference proteome</keyword>
<evidence type="ECO:0000313" key="13">
    <source>
        <dbReference type="Proteomes" id="UP000601435"/>
    </source>
</evidence>
<sequence length="189" mass="20764">MLGVALSTPLWVATTRLKIGRATGDGLWQEVGFILVQEGFGALWSGMASSMLLVANPAIQFVIYDLLKRNFFQREAEISASNAFIAGAIAKSVATCATYPFQVAQTRQRVHRRTPGVAETGIFDCLIEVVVMSGFAALYAGIEAKLLQTVLNSALMFMFYEKLVAQLHGIYAAIAENRSRRPKRFRQGI</sequence>
<keyword evidence="3 10" id="KW-0813">Transport</keyword>
<feature type="repeat" description="Solcar" evidence="9">
    <location>
        <begin position="78"/>
        <end position="166"/>
    </location>
</feature>
<name>A0A812QBG3_9DINO</name>
<dbReference type="PANTHER" id="PTHR45939:SF5">
    <property type="entry name" value="PEROXISOMAL MEMBRANE PROTEIN PMP34"/>
    <property type="match status" value="1"/>
</dbReference>
<dbReference type="InterPro" id="IPR018108">
    <property type="entry name" value="MCP_transmembrane"/>
</dbReference>
<dbReference type="AlphaFoldDB" id="A0A812QBG3"/>
<evidence type="ECO:0000313" key="12">
    <source>
        <dbReference type="EMBL" id="CAE7372524.1"/>
    </source>
</evidence>
<dbReference type="PANTHER" id="PTHR45939">
    <property type="entry name" value="PEROXISOMAL MEMBRANE PROTEIN PMP34-RELATED"/>
    <property type="match status" value="1"/>
</dbReference>